<dbReference type="OMA" id="WIAVSAQ"/>
<dbReference type="AlphaFoldDB" id="A0A0E0MD06"/>
<dbReference type="PROSITE" id="PS50181">
    <property type="entry name" value="FBOX"/>
    <property type="match status" value="1"/>
</dbReference>
<sequence length="149" mass="17116">MERRPAERTVAALPDDLLAEVLRRLAPRCLAASRCACKPWRDLVDERRLLRADLLPHSLAGIFINFHCLLSSEFFARPSSGAVAISGNFDFLPSADEFKHHKIKDHCNGLLLIQYSDFVVNPATRWWARLPHARRRMRRWIAVSAQFLV</sequence>
<evidence type="ECO:0000313" key="2">
    <source>
        <dbReference type="EnsemblPlants" id="OPUNC11G04360.1"/>
    </source>
</evidence>
<evidence type="ECO:0000259" key="1">
    <source>
        <dbReference type="PROSITE" id="PS50181"/>
    </source>
</evidence>
<reference evidence="2" key="1">
    <citation type="submission" date="2015-04" db="UniProtKB">
        <authorList>
            <consortium name="EnsemblPlants"/>
        </authorList>
    </citation>
    <scope>IDENTIFICATION</scope>
</reference>
<dbReference type="Proteomes" id="UP000026962">
    <property type="component" value="Chromosome 11"/>
</dbReference>
<dbReference type="InterPro" id="IPR036047">
    <property type="entry name" value="F-box-like_dom_sf"/>
</dbReference>
<protein>
    <recommendedName>
        <fullName evidence="1">F-box domain-containing protein</fullName>
    </recommendedName>
</protein>
<dbReference type="HOGENOM" id="CLU_030606_2_4_1"/>
<dbReference type="PANTHER" id="PTHR34591">
    <property type="entry name" value="OS03G0653100 PROTEIN-RELATED"/>
    <property type="match status" value="1"/>
</dbReference>
<dbReference type="SUPFAM" id="SSF81383">
    <property type="entry name" value="F-box domain"/>
    <property type="match status" value="1"/>
</dbReference>
<dbReference type="EnsemblPlants" id="OPUNC11G04360.1">
    <property type="protein sequence ID" value="OPUNC11G04360.1"/>
    <property type="gene ID" value="OPUNC11G04360"/>
</dbReference>
<dbReference type="Gene3D" id="1.20.1280.50">
    <property type="match status" value="1"/>
</dbReference>
<keyword evidence="3" id="KW-1185">Reference proteome</keyword>
<dbReference type="SMART" id="SM00256">
    <property type="entry name" value="FBOX"/>
    <property type="match status" value="1"/>
</dbReference>
<accession>A0A0E0MD06</accession>
<reference evidence="2" key="2">
    <citation type="submission" date="2018-05" db="EMBL/GenBank/DDBJ databases">
        <title>OpunRS2 (Oryza punctata Reference Sequence Version 2).</title>
        <authorList>
            <person name="Zhang J."/>
            <person name="Kudrna D."/>
            <person name="Lee S."/>
            <person name="Talag J."/>
            <person name="Welchert J."/>
            <person name="Wing R.A."/>
        </authorList>
    </citation>
    <scope>NUCLEOTIDE SEQUENCE [LARGE SCALE GENOMIC DNA]</scope>
</reference>
<dbReference type="InterPro" id="IPR001810">
    <property type="entry name" value="F-box_dom"/>
</dbReference>
<name>A0A0E0MD06_ORYPU</name>
<feature type="domain" description="F-box" evidence="1">
    <location>
        <begin position="7"/>
        <end position="53"/>
    </location>
</feature>
<dbReference type="Gramene" id="OPUNC11G04360.1">
    <property type="protein sequence ID" value="OPUNC11G04360.1"/>
    <property type="gene ID" value="OPUNC11G04360"/>
</dbReference>
<dbReference type="STRING" id="4537.A0A0E0MD06"/>
<dbReference type="PANTHER" id="PTHR34591:SF54">
    <property type="entry name" value="F-BOX DOMAIN CONTAINING PROTEIN, EXPRESSED"/>
    <property type="match status" value="1"/>
</dbReference>
<evidence type="ECO:0000313" key="3">
    <source>
        <dbReference type="Proteomes" id="UP000026962"/>
    </source>
</evidence>
<dbReference type="Pfam" id="PF00646">
    <property type="entry name" value="F-box"/>
    <property type="match status" value="1"/>
</dbReference>
<proteinExistence type="predicted"/>
<organism evidence="2">
    <name type="scientific">Oryza punctata</name>
    <name type="common">Red rice</name>
    <dbReference type="NCBI Taxonomy" id="4537"/>
    <lineage>
        <taxon>Eukaryota</taxon>
        <taxon>Viridiplantae</taxon>
        <taxon>Streptophyta</taxon>
        <taxon>Embryophyta</taxon>
        <taxon>Tracheophyta</taxon>
        <taxon>Spermatophyta</taxon>
        <taxon>Magnoliopsida</taxon>
        <taxon>Liliopsida</taxon>
        <taxon>Poales</taxon>
        <taxon>Poaceae</taxon>
        <taxon>BOP clade</taxon>
        <taxon>Oryzoideae</taxon>
        <taxon>Oryzeae</taxon>
        <taxon>Oryzinae</taxon>
        <taxon>Oryza</taxon>
    </lineage>
</organism>